<reference evidence="2 3" key="1">
    <citation type="journal article" date="2021" name="Commun. Biol.">
        <title>The genome of Shorea leprosula (Dipterocarpaceae) highlights the ecological relevance of drought in aseasonal tropical rainforests.</title>
        <authorList>
            <person name="Ng K.K.S."/>
            <person name="Kobayashi M.J."/>
            <person name="Fawcett J.A."/>
            <person name="Hatakeyama M."/>
            <person name="Paape T."/>
            <person name="Ng C.H."/>
            <person name="Ang C.C."/>
            <person name="Tnah L.H."/>
            <person name="Lee C.T."/>
            <person name="Nishiyama T."/>
            <person name="Sese J."/>
            <person name="O'Brien M.J."/>
            <person name="Copetti D."/>
            <person name="Mohd Noor M.I."/>
            <person name="Ong R.C."/>
            <person name="Putra M."/>
            <person name="Sireger I.Z."/>
            <person name="Indrioko S."/>
            <person name="Kosugi Y."/>
            <person name="Izuno A."/>
            <person name="Isagi Y."/>
            <person name="Lee S.L."/>
            <person name="Shimizu K.K."/>
        </authorList>
    </citation>
    <scope>NUCLEOTIDE SEQUENCE [LARGE SCALE GENOMIC DNA]</scope>
    <source>
        <strain evidence="2">214</strain>
    </source>
</reference>
<evidence type="ECO:0000313" key="2">
    <source>
        <dbReference type="EMBL" id="GKU91486.1"/>
    </source>
</evidence>
<sequence>MVVNPSASNSVLILASGSISIPTFGFVLILASVGSCVFFLLLHHFSVLMERNPSKSTVMAPVARDIAEMGVDPIVKVFPVLAFVGSKVSLSSSESKCFDIFHFPGWDTASKNNTTFIASILLSLAPPNLPLIPTAKIVKGGETGNAARNEGLTQGF</sequence>
<proteinExistence type="predicted"/>
<organism evidence="2 3">
    <name type="scientific">Rubroshorea leprosula</name>
    <dbReference type="NCBI Taxonomy" id="152421"/>
    <lineage>
        <taxon>Eukaryota</taxon>
        <taxon>Viridiplantae</taxon>
        <taxon>Streptophyta</taxon>
        <taxon>Embryophyta</taxon>
        <taxon>Tracheophyta</taxon>
        <taxon>Spermatophyta</taxon>
        <taxon>Magnoliopsida</taxon>
        <taxon>eudicotyledons</taxon>
        <taxon>Gunneridae</taxon>
        <taxon>Pentapetalae</taxon>
        <taxon>rosids</taxon>
        <taxon>malvids</taxon>
        <taxon>Malvales</taxon>
        <taxon>Dipterocarpaceae</taxon>
        <taxon>Rubroshorea</taxon>
    </lineage>
</organism>
<keyword evidence="1" id="KW-0472">Membrane</keyword>
<feature type="transmembrane region" description="Helical" evidence="1">
    <location>
        <begin position="12"/>
        <end position="42"/>
    </location>
</feature>
<accession>A0AAV5HZL2</accession>
<keyword evidence="1" id="KW-0812">Transmembrane</keyword>
<evidence type="ECO:0000313" key="3">
    <source>
        <dbReference type="Proteomes" id="UP001054252"/>
    </source>
</evidence>
<dbReference type="AlphaFoldDB" id="A0AAV5HZL2"/>
<keyword evidence="3" id="KW-1185">Reference proteome</keyword>
<keyword evidence="1" id="KW-1133">Transmembrane helix</keyword>
<evidence type="ECO:0000256" key="1">
    <source>
        <dbReference type="SAM" id="Phobius"/>
    </source>
</evidence>
<gene>
    <name evidence="2" type="ORF">SLEP1_g5353</name>
</gene>
<comment type="caution">
    <text evidence="2">The sequence shown here is derived from an EMBL/GenBank/DDBJ whole genome shotgun (WGS) entry which is preliminary data.</text>
</comment>
<dbReference type="Proteomes" id="UP001054252">
    <property type="component" value="Unassembled WGS sequence"/>
</dbReference>
<name>A0AAV5HZL2_9ROSI</name>
<protein>
    <submittedName>
        <fullName evidence="2">Uncharacterized protein</fullName>
    </submittedName>
</protein>
<dbReference type="EMBL" id="BPVZ01000005">
    <property type="protein sequence ID" value="GKU91486.1"/>
    <property type="molecule type" value="Genomic_DNA"/>
</dbReference>